<accession>A0A0E0EK14</accession>
<feature type="region of interest" description="Disordered" evidence="1">
    <location>
        <begin position="28"/>
        <end position="67"/>
    </location>
</feature>
<dbReference type="EnsemblPlants" id="OMERI08G08470.3">
    <property type="protein sequence ID" value="OMERI08G08470.3"/>
    <property type="gene ID" value="OMERI08G08470"/>
</dbReference>
<name>A0A0E0EK14_9ORYZ</name>
<feature type="compositionally biased region" description="Gly residues" evidence="1">
    <location>
        <begin position="34"/>
        <end position="49"/>
    </location>
</feature>
<reference evidence="2" key="1">
    <citation type="submission" date="2015-04" db="UniProtKB">
        <authorList>
            <consortium name="EnsemblPlants"/>
        </authorList>
    </citation>
    <scope>IDENTIFICATION</scope>
</reference>
<evidence type="ECO:0000313" key="2">
    <source>
        <dbReference type="EnsemblPlants" id="OMERI08G08470.3"/>
    </source>
</evidence>
<evidence type="ECO:0000313" key="3">
    <source>
        <dbReference type="Proteomes" id="UP000008021"/>
    </source>
</evidence>
<dbReference type="AlphaFoldDB" id="A0A0E0EK14"/>
<proteinExistence type="predicted"/>
<reference evidence="2" key="2">
    <citation type="submission" date="2018-05" db="EMBL/GenBank/DDBJ databases">
        <title>OmerRS3 (Oryza meridionalis Reference Sequence Version 3).</title>
        <authorList>
            <person name="Zhang J."/>
            <person name="Kudrna D."/>
            <person name="Lee S."/>
            <person name="Talag J."/>
            <person name="Welchert J."/>
            <person name="Wing R.A."/>
        </authorList>
    </citation>
    <scope>NUCLEOTIDE SEQUENCE [LARGE SCALE GENOMIC DNA]</scope>
    <source>
        <strain evidence="2">cv. OR44</strain>
    </source>
</reference>
<sequence>MKLVMIVDARDPLFYRCPDLEVANGMVERRGSEDGGGSGAKVDGDGQGIAGVDPGRLAWHGSRDNNKRQRKWAANLHSTWRLVLPRFPSPAAAIIQRHWLGLCYAPPPSSGSHICWNYFSCVLFNIC</sequence>
<dbReference type="Proteomes" id="UP000008021">
    <property type="component" value="Chromosome 8"/>
</dbReference>
<dbReference type="Gramene" id="OMERI08G08470.3">
    <property type="protein sequence ID" value="OMERI08G08470.3"/>
    <property type="gene ID" value="OMERI08G08470"/>
</dbReference>
<keyword evidence="3" id="KW-1185">Reference proteome</keyword>
<protein>
    <submittedName>
        <fullName evidence="2">Uncharacterized protein</fullName>
    </submittedName>
</protein>
<organism evidence="2">
    <name type="scientific">Oryza meridionalis</name>
    <dbReference type="NCBI Taxonomy" id="40149"/>
    <lineage>
        <taxon>Eukaryota</taxon>
        <taxon>Viridiplantae</taxon>
        <taxon>Streptophyta</taxon>
        <taxon>Embryophyta</taxon>
        <taxon>Tracheophyta</taxon>
        <taxon>Spermatophyta</taxon>
        <taxon>Magnoliopsida</taxon>
        <taxon>Liliopsida</taxon>
        <taxon>Poales</taxon>
        <taxon>Poaceae</taxon>
        <taxon>BOP clade</taxon>
        <taxon>Oryzoideae</taxon>
        <taxon>Oryzeae</taxon>
        <taxon>Oryzinae</taxon>
        <taxon>Oryza</taxon>
    </lineage>
</organism>
<evidence type="ECO:0000256" key="1">
    <source>
        <dbReference type="SAM" id="MobiDB-lite"/>
    </source>
</evidence>